<dbReference type="InterPro" id="IPR001845">
    <property type="entry name" value="HTH_ArsR_DNA-bd_dom"/>
</dbReference>
<evidence type="ECO:0000259" key="2">
    <source>
        <dbReference type="SMART" id="SM00418"/>
    </source>
</evidence>
<evidence type="ECO:0000313" key="3">
    <source>
        <dbReference type="EMBL" id="OPC84750.1"/>
    </source>
</evidence>
<protein>
    <recommendedName>
        <fullName evidence="2">HTH arsR-type domain-containing protein</fullName>
    </recommendedName>
</protein>
<dbReference type="SUPFAM" id="SSF46785">
    <property type="entry name" value="Winged helix' DNA-binding domain"/>
    <property type="match status" value="1"/>
</dbReference>
<dbReference type="AlphaFoldDB" id="A0A1T3P7A8"/>
<reference evidence="3 4" key="1">
    <citation type="submission" date="2017-03" db="EMBL/GenBank/DDBJ databases">
        <title>Draft genome sequence of Streptomyces scabrisporus NF3, endophyte isolated from Amphipterygium adstringens.</title>
        <authorList>
            <person name="Vazquez M."/>
            <person name="Ceapa C.D."/>
            <person name="Rodriguez Luna D."/>
            <person name="Sanchez Esquivel S."/>
        </authorList>
    </citation>
    <scope>NUCLEOTIDE SEQUENCE [LARGE SCALE GENOMIC DNA]</scope>
    <source>
        <strain evidence="3 4">NF3</strain>
    </source>
</reference>
<evidence type="ECO:0000256" key="1">
    <source>
        <dbReference type="SAM" id="MobiDB-lite"/>
    </source>
</evidence>
<sequence length="217" mass="24284">MNARSLRALAHPLRMRLLEMLRLDGPSTGTLLAARVGESTGTVSWHLRHLAEHGFIEDVPDRGTRRERWWRAEVDPSDLRTSDFREDPETRGALDVYMRESFRQQGERLMESFTDADEMGPEWVNARTASDWSGARLTAEQLAELNRRVVDLISQATRGPEQPGAATIVLQFHSFPHLPKNAADPAKSAGSPRTPRPAEPTETTAPDHPTEPDEDSS</sequence>
<dbReference type="Pfam" id="PF12840">
    <property type="entry name" value="HTH_20"/>
    <property type="match status" value="1"/>
</dbReference>
<dbReference type="InterPro" id="IPR036388">
    <property type="entry name" value="WH-like_DNA-bd_sf"/>
</dbReference>
<dbReference type="InterPro" id="IPR036390">
    <property type="entry name" value="WH_DNA-bd_sf"/>
</dbReference>
<dbReference type="EMBL" id="MWQN01000001">
    <property type="protein sequence ID" value="OPC84750.1"/>
    <property type="molecule type" value="Genomic_DNA"/>
</dbReference>
<accession>A0A1T3P7A8</accession>
<dbReference type="STRING" id="159449.B4N89_01920"/>
<dbReference type="SMART" id="SM00418">
    <property type="entry name" value="HTH_ARSR"/>
    <property type="match status" value="1"/>
</dbReference>
<name>A0A1T3P7A8_9ACTN</name>
<feature type="region of interest" description="Disordered" evidence="1">
    <location>
        <begin position="177"/>
        <end position="217"/>
    </location>
</feature>
<evidence type="ECO:0000313" key="4">
    <source>
        <dbReference type="Proteomes" id="UP000190037"/>
    </source>
</evidence>
<comment type="caution">
    <text evidence="3">The sequence shown here is derived from an EMBL/GenBank/DDBJ whole genome shotgun (WGS) entry which is preliminary data.</text>
</comment>
<dbReference type="Proteomes" id="UP000190037">
    <property type="component" value="Unassembled WGS sequence"/>
</dbReference>
<proteinExistence type="predicted"/>
<keyword evidence="4" id="KW-1185">Reference proteome</keyword>
<dbReference type="InterPro" id="IPR011991">
    <property type="entry name" value="ArsR-like_HTH"/>
</dbReference>
<feature type="domain" description="HTH arsR-type" evidence="2">
    <location>
        <begin position="4"/>
        <end position="100"/>
    </location>
</feature>
<dbReference type="Gene3D" id="1.10.10.10">
    <property type="entry name" value="Winged helix-like DNA-binding domain superfamily/Winged helix DNA-binding domain"/>
    <property type="match status" value="1"/>
</dbReference>
<dbReference type="CDD" id="cd00090">
    <property type="entry name" value="HTH_ARSR"/>
    <property type="match status" value="1"/>
</dbReference>
<organism evidence="3 4">
    <name type="scientific">Embleya scabrispora</name>
    <dbReference type="NCBI Taxonomy" id="159449"/>
    <lineage>
        <taxon>Bacteria</taxon>
        <taxon>Bacillati</taxon>
        <taxon>Actinomycetota</taxon>
        <taxon>Actinomycetes</taxon>
        <taxon>Kitasatosporales</taxon>
        <taxon>Streptomycetaceae</taxon>
        <taxon>Embleya</taxon>
    </lineage>
</organism>
<dbReference type="GO" id="GO:0003700">
    <property type="term" value="F:DNA-binding transcription factor activity"/>
    <property type="evidence" value="ECO:0007669"/>
    <property type="project" value="InterPro"/>
</dbReference>
<gene>
    <name evidence="3" type="ORF">B4N89_01920</name>
</gene>